<dbReference type="SUPFAM" id="SSF53328">
    <property type="entry name" value="Formyltransferase"/>
    <property type="match status" value="1"/>
</dbReference>
<organism evidence="6 7">
    <name type="scientific">Pterulicium gracile</name>
    <dbReference type="NCBI Taxonomy" id="1884261"/>
    <lineage>
        <taxon>Eukaryota</taxon>
        <taxon>Fungi</taxon>
        <taxon>Dikarya</taxon>
        <taxon>Basidiomycota</taxon>
        <taxon>Agaricomycotina</taxon>
        <taxon>Agaricomycetes</taxon>
        <taxon>Agaricomycetidae</taxon>
        <taxon>Agaricales</taxon>
        <taxon>Pleurotineae</taxon>
        <taxon>Pterulaceae</taxon>
        <taxon>Pterulicium</taxon>
    </lineage>
</organism>
<proteinExistence type="predicted"/>
<dbReference type="CDD" id="cd08645">
    <property type="entry name" value="FMT_core_GART"/>
    <property type="match status" value="1"/>
</dbReference>
<dbReference type="GO" id="GO:0005737">
    <property type="term" value="C:cytoplasm"/>
    <property type="evidence" value="ECO:0007669"/>
    <property type="project" value="TreeGrafter"/>
</dbReference>
<dbReference type="EC" id="2.1.2.2" evidence="2"/>
<dbReference type="InterPro" id="IPR004607">
    <property type="entry name" value="GART"/>
</dbReference>
<dbReference type="STRING" id="1884261.A0A5C3QX98"/>
<evidence type="ECO:0000313" key="7">
    <source>
        <dbReference type="Proteomes" id="UP000305067"/>
    </source>
</evidence>
<keyword evidence="3 6" id="KW-0808">Transferase</keyword>
<dbReference type="Gene3D" id="3.40.50.170">
    <property type="entry name" value="Formyl transferase, N-terminal domain"/>
    <property type="match status" value="1"/>
</dbReference>
<dbReference type="Pfam" id="PF00551">
    <property type="entry name" value="Formyl_trans_N"/>
    <property type="match status" value="1"/>
</dbReference>
<name>A0A5C3QX98_9AGAR</name>
<evidence type="ECO:0000313" key="6">
    <source>
        <dbReference type="EMBL" id="TFL06615.1"/>
    </source>
</evidence>
<protein>
    <recommendedName>
        <fullName evidence="2">phosphoribosylglycinamide formyltransferase 1</fullName>
        <ecNumber evidence="2">2.1.2.2</ecNumber>
    </recommendedName>
</protein>
<dbReference type="PANTHER" id="PTHR43369:SF2">
    <property type="entry name" value="PHOSPHORIBOSYLGLYCINAMIDE FORMYLTRANSFERASE"/>
    <property type="match status" value="1"/>
</dbReference>
<dbReference type="Proteomes" id="UP000305067">
    <property type="component" value="Unassembled WGS sequence"/>
</dbReference>
<dbReference type="OrthoDB" id="5575075at2759"/>
<evidence type="ECO:0000256" key="3">
    <source>
        <dbReference type="ARBA" id="ARBA00022679"/>
    </source>
</evidence>
<dbReference type="GO" id="GO:0004644">
    <property type="term" value="F:phosphoribosylglycinamide formyltransferase activity"/>
    <property type="evidence" value="ECO:0007669"/>
    <property type="project" value="UniProtKB-EC"/>
</dbReference>
<dbReference type="InterPro" id="IPR036477">
    <property type="entry name" value="Formyl_transf_N_sf"/>
</dbReference>
<keyword evidence="4" id="KW-0658">Purine biosynthesis</keyword>
<evidence type="ECO:0000256" key="4">
    <source>
        <dbReference type="ARBA" id="ARBA00022755"/>
    </source>
</evidence>
<accession>A0A5C3QX98</accession>
<dbReference type="GO" id="GO:0006189">
    <property type="term" value="P:'de novo' IMP biosynthetic process"/>
    <property type="evidence" value="ECO:0007669"/>
    <property type="project" value="InterPro"/>
</dbReference>
<dbReference type="PANTHER" id="PTHR43369">
    <property type="entry name" value="PHOSPHORIBOSYLGLYCINAMIDE FORMYLTRANSFERASE"/>
    <property type="match status" value="1"/>
</dbReference>
<gene>
    <name evidence="6" type="ORF">BDV98DRAFT_498362</name>
</gene>
<evidence type="ECO:0000259" key="5">
    <source>
        <dbReference type="Pfam" id="PF00551"/>
    </source>
</evidence>
<evidence type="ECO:0000256" key="2">
    <source>
        <dbReference type="ARBA" id="ARBA00012254"/>
    </source>
</evidence>
<sequence>MSTTTPKRIAVLVSGSGSNLQALIDSIHTPPTTPAQIVLVLSNRRAAHGLTRASTASPQIPTAYLALKPFLHSNPSSTRDDYDARVAEMVREADPDLVVLAGWMHVFGERFLERMEDGEGRKKAPVINLHPALPGQFDGANAIDRAWEDWSNGEITETGAMVHKVIKQVDRGEPLVVRKVQFKEGESKQEFEKRLHGVEWEIIVEATRNVLGL</sequence>
<dbReference type="NCBIfam" id="TIGR00639">
    <property type="entry name" value="PurN"/>
    <property type="match status" value="1"/>
</dbReference>
<dbReference type="AlphaFoldDB" id="A0A5C3QX98"/>
<dbReference type="EMBL" id="ML178815">
    <property type="protein sequence ID" value="TFL06615.1"/>
    <property type="molecule type" value="Genomic_DNA"/>
</dbReference>
<dbReference type="InterPro" id="IPR002376">
    <property type="entry name" value="Formyl_transf_N"/>
</dbReference>
<feature type="domain" description="Formyl transferase N-terminal" evidence="5">
    <location>
        <begin position="7"/>
        <end position="207"/>
    </location>
</feature>
<keyword evidence="7" id="KW-1185">Reference proteome</keyword>
<comment type="pathway">
    <text evidence="1">Purine metabolism; IMP biosynthesis via de novo pathway; N(2)-formyl-N(1)-(5-phospho-D-ribosyl)glycinamide from N(1)-(5-phospho-D-ribosyl)glycinamide (10-formyl THF route): step 1/1.</text>
</comment>
<reference evidence="6 7" key="1">
    <citation type="journal article" date="2019" name="Nat. Ecol. Evol.">
        <title>Megaphylogeny resolves global patterns of mushroom evolution.</title>
        <authorList>
            <person name="Varga T."/>
            <person name="Krizsan K."/>
            <person name="Foldi C."/>
            <person name="Dima B."/>
            <person name="Sanchez-Garcia M."/>
            <person name="Sanchez-Ramirez S."/>
            <person name="Szollosi G.J."/>
            <person name="Szarkandi J.G."/>
            <person name="Papp V."/>
            <person name="Albert L."/>
            <person name="Andreopoulos W."/>
            <person name="Angelini C."/>
            <person name="Antonin V."/>
            <person name="Barry K.W."/>
            <person name="Bougher N.L."/>
            <person name="Buchanan P."/>
            <person name="Buyck B."/>
            <person name="Bense V."/>
            <person name="Catcheside P."/>
            <person name="Chovatia M."/>
            <person name="Cooper J."/>
            <person name="Damon W."/>
            <person name="Desjardin D."/>
            <person name="Finy P."/>
            <person name="Geml J."/>
            <person name="Haridas S."/>
            <person name="Hughes K."/>
            <person name="Justo A."/>
            <person name="Karasinski D."/>
            <person name="Kautmanova I."/>
            <person name="Kiss B."/>
            <person name="Kocsube S."/>
            <person name="Kotiranta H."/>
            <person name="LaButti K.M."/>
            <person name="Lechner B.E."/>
            <person name="Liimatainen K."/>
            <person name="Lipzen A."/>
            <person name="Lukacs Z."/>
            <person name="Mihaltcheva S."/>
            <person name="Morgado L.N."/>
            <person name="Niskanen T."/>
            <person name="Noordeloos M.E."/>
            <person name="Ohm R.A."/>
            <person name="Ortiz-Santana B."/>
            <person name="Ovrebo C."/>
            <person name="Racz N."/>
            <person name="Riley R."/>
            <person name="Savchenko A."/>
            <person name="Shiryaev A."/>
            <person name="Soop K."/>
            <person name="Spirin V."/>
            <person name="Szebenyi C."/>
            <person name="Tomsovsky M."/>
            <person name="Tulloss R.E."/>
            <person name="Uehling J."/>
            <person name="Grigoriev I.V."/>
            <person name="Vagvolgyi C."/>
            <person name="Papp T."/>
            <person name="Martin F.M."/>
            <person name="Miettinen O."/>
            <person name="Hibbett D.S."/>
            <person name="Nagy L.G."/>
        </authorList>
    </citation>
    <scope>NUCLEOTIDE SEQUENCE [LARGE SCALE GENOMIC DNA]</scope>
    <source>
        <strain evidence="6 7">CBS 309.79</strain>
    </source>
</reference>
<evidence type="ECO:0000256" key="1">
    <source>
        <dbReference type="ARBA" id="ARBA00005054"/>
    </source>
</evidence>